<name>A0ABS3J249_9HYPH</name>
<dbReference type="EMBL" id="JAFMPY010000007">
    <property type="protein sequence ID" value="MBO0903754.1"/>
    <property type="molecule type" value="Genomic_DNA"/>
</dbReference>
<comment type="caution">
    <text evidence="1">The sequence shown here is derived from an EMBL/GenBank/DDBJ whole genome shotgun (WGS) entry which is preliminary data.</text>
</comment>
<reference evidence="1 2" key="1">
    <citation type="submission" date="2021-03" db="EMBL/GenBank/DDBJ databases">
        <title>Whole genome sequence of Jiella sp. MQZ13P-4.</title>
        <authorList>
            <person name="Tuo L."/>
        </authorList>
    </citation>
    <scope>NUCLEOTIDE SEQUENCE [LARGE SCALE GENOMIC DNA]</scope>
    <source>
        <strain evidence="1 2">MQZ13P-4</strain>
    </source>
</reference>
<dbReference type="InterPro" id="IPR012659">
    <property type="entry name" value="CHP02444"/>
</dbReference>
<gene>
    <name evidence="1" type="ORF">J1C47_08870</name>
</gene>
<proteinExistence type="predicted"/>
<dbReference type="Proteomes" id="UP000664288">
    <property type="component" value="Unassembled WGS sequence"/>
</dbReference>
<organism evidence="1 2">
    <name type="scientific">Jiella sonneratiae</name>
    <dbReference type="NCBI Taxonomy" id="2816856"/>
    <lineage>
        <taxon>Bacteria</taxon>
        <taxon>Pseudomonadati</taxon>
        <taxon>Pseudomonadota</taxon>
        <taxon>Alphaproteobacteria</taxon>
        <taxon>Hyphomicrobiales</taxon>
        <taxon>Aurantimonadaceae</taxon>
        <taxon>Jiella</taxon>
    </lineage>
</organism>
<dbReference type="NCBIfam" id="TIGR02444">
    <property type="entry name" value="TIGR02444 family protein"/>
    <property type="match status" value="1"/>
</dbReference>
<accession>A0ABS3J249</accession>
<keyword evidence="2" id="KW-1185">Reference proteome</keyword>
<protein>
    <submittedName>
        <fullName evidence="1">TIGR02444 family protein</fullName>
    </submittedName>
</protein>
<dbReference type="RefSeq" id="WP_207350389.1">
    <property type="nucleotide sequence ID" value="NZ_JAFMPY010000007.1"/>
</dbReference>
<evidence type="ECO:0000313" key="1">
    <source>
        <dbReference type="EMBL" id="MBO0903754.1"/>
    </source>
</evidence>
<dbReference type="Pfam" id="PF09523">
    <property type="entry name" value="DUF2390"/>
    <property type="match status" value="1"/>
</dbReference>
<evidence type="ECO:0000313" key="2">
    <source>
        <dbReference type="Proteomes" id="UP000664288"/>
    </source>
</evidence>
<sequence length="163" mass="17819">MSAPGEIPRLWEWTLGRYRRDGVSTLCLALQERHGADVNLLFLALWLAARGRALGPTDDPAAAVESWHRSVVLPLRQARRAMKDWPMPEHGPTPEDRDGVRAKLQAAEIETERLELGLLEAWAATAELAGADADAETALANLRRVMAAAPDDPDLARLADLTA</sequence>